<dbReference type="InterPro" id="IPR050721">
    <property type="entry name" value="Trk_Ktr_HKT_K-transport"/>
</dbReference>
<dbReference type="InterPro" id="IPR003148">
    <property type="entry name" value="RCK_N"/>
</dbReference>
<sequence length="218" mass="23806">MYIIVVGGGKVGYYLTKTLVNEGYEVLLIEKNPSKVATFTERFGAVVLQGDGAEAETLRRAGAARADVVIAATGEDEDNLVICQVAKKKFGAKHTIARVNNPKNEEIFKRLGIDTTISVTNIILSYIEQNLPDREIAHLLTLRHAELAIIEAKVSPRSPYINKPLREVELPPDVALSAVIRNGELIIPTPDTQLAPGDDVIALARRESEDELRAALSQ</sequence>
<organism evidence="9 10">
    <name type="scientific">Thermobaculum terrenum (strain ATCC BAA-798 / CCMEE 7001 / YNP1)</name>
    <dbReference type="NCBI Taxonomy" id="525904"/>
    <lineage>
        <taxon>Bacteria</taxon>
        <taxon>Bacillati</taxon>
        <taxon>Chloroflexota</taxon>
        <taxon>Chloroflexia</taxon>
        <taxon>Candidatus Thermobaculales</taxon>
        <taxon>Candidatus Thermobaculaceae</taxon>
        <taxon>Thermobaculum</taxon>
    </lineage>
</organism>
<dbReference type="GO" id="GO:0005886">
    <property type="term" value="C:plasma membrane"/>
    <property type="evidence" value="ECO:0007669"/>
    <property type="project" value="InterPro"/>
</dbReference>
<dbReference type="Pfam" id="PF02080">
    <property type="entry name" value="TrkA_C"/>
    <property type="match status" value="1"/>
</dbReference>
<dbReference type="InterPro" id="IPR036291">
    <property type="entry name" value="NAD(P)-bd_dom_sf"/>
</dbReference>
<proteinExistence type="predicted"/>
<name>D1CFL7_THET1</name>
<keyword evidence="6" id="KW-0406">Ion transport</keyword>
<dbReference type="InterPro" id="IPR006036">
    <property type="entry name" value="K_uptake_TrkA"/>
</dbReference>
<dbReference type="PROSITE" id="PS51202">
    <property type="entry name" value="RCK_C"/>
    <property type="match status" value="1"/>
</dbReference>
<dbReference type="InterPro" id="IPR006037">
    <property type="entry name" value="RCK_C"/>
</dbReference>
<dbReference type="GO" id="GO:0015079">
    <property type="term" value="F:potassium ion transmembrane transporter activity"/>
    <property type="evidence" value="ECO:0007669"/>
    <property type="project" value="InterPro"/>
</dbReference>
<evidence type="ECO:0000256" key="3">
    <source>
        <dbReference type="ARBA" id="ARBA00022538"/>
    </source>
</evidence>
<evidence type="ECO:0000256" key="4">
    <source>
        <dbReference type="ARBA" id="ARBA00022958"/>
    </source>
</evidence>
<feature type="domain" description="RCK N-terminal" evidence="7">
    <location>
        <begin position="1"/>
        <end position="119"/>
    </location>
</feature>
<evidence type="ECO:0000313" key="9">
    <source>
        <dbReference type="EMBL" id="ACZ41723.1"/>
    </source>
</evidence>
<dbReference type="Pfam" id="PF02254">
    <property type="entry name" value="TrkA_N"/>
    <property type="match status" value="1"/>
</dbReference>
<dbReference type="PRINTS" id="PR00335">
    <property type="entry name" value="KUPTAKETRKA"/>
</dbReference>
<dbReference type="Gene3D" id="3.30.70.1450">
    <property type="entry name" value="Regulator of K+ conductance, C-terminal domain"/>
    <property type="match status" value="1"/>
</dbReference>
<dbReference type="eggNOG" id="COG0569">
    <property type="taxonomic scope" value="Bacteria"/>
</dbReference>
<evidence type="ECO:0000256" key="1">
    <source>
        <dbReference type="ARBA" id="ARBA00017378"/>
    </source>
</evidence>
<dbReference type="EMBL" id="CP001825">
    <property type="protein sequence ID" value="ACZ41723.1"/>
    <property type="molecule type" value="Genomic_DNA"/>
</dbReference>
<evidence type="ECO:0000259" key="7">
    <source>
        <dbReference type="PROSITE" id="PS51201"/>
    </source>
</evidence>
<dbReference type="HOGENOM" id="CLU_046525_2_0_0"/>
<reference evidence="10" key="1">
    <citation type="journal article" date="2010" name="Stand. Genomic Sci.">
        <title>Complete genome sequence of 'Thermobaculum terrenum' type strain (YNP1).</title>
        <authorList>
            <person name="Kiss H."/>
            <person name="Cleland D."/>
            <person name="Lapidus A."/>
            <person name="Lucas S."/>
            <person name="Glavina Del Rio T."/>
            <person name="Nolan M."/>
            <person name="Tice H."/>
            <person name="Han C."/>
            <person name="Goodwin L."/>
            <person name="Pitluck S."/>
            <person name="Liolios K."/>
            <person name="Ivanova N."/>
            <person name="Mavromatis K."/>
            <person name="Ovchinnikova G."/>
            <person name="Pati A."/>
            <person name="Chen A."/>
            <person name="Palaniappan K."/>
            <person name="Land M."/>
            <person name="Hauser L."/>
            <person name="Chang Y."/>
            <person name="Jeffries C."/>
            <person name="Lu M."/>
            <person name="Brettin T."/>
            <person name="Detter J."/>
            <person name="Goker M."/>
            <person name="Tindall B."/>
            <person name="Beck B."/>
            <person name="McDermott T."/>
            <person name="Woyke T."/>
            <person name="Bristow J."/>
            <person name="Eisen J."/>
            <person name="Markowitz V."/>
            <person name="Hugenholtz P."/>
            <person name="Kyrpides N."/>
            <person name="Klenk H."/>
            <person name="Cheng J."/>
        </authorList>
    </citation>
    <scope>NUCLEOTIDE SEQUENCE [LARGE SCALE GENOMIC DNA]</scope>
    <source>
        <strain evidence="10">ATCC BAA-798 / YNP1</strain>
    </source>
</reference>
<evidence type="ECO:0000259" key="8">
    <source>
        <dbReference type="PROSITE" id="PS51202"/>
    </source>
</evidence>
<dbReference type="PROSITE" id="PS51201">
    <property type="entry name" value="RCK_N"/>
    <property type="match status" value="1"/>
</dbReference>
<dbReference type="RefSeq" id="WP_012874758.1">
    <property type="nucleotide sequence ID" value="NC_013525.1"/>
</dbReference>
<evidence type="ECO:0000256" key="6">
    <source>
        <dbReference type="ARBA" id="ARBA00023065"/>
    </source>
</evidence>
<evidence type="ECO:0000313" key="10">
    <source>
        <dbReference type="Proteomes" id="UP000000323"/>
    </source>
</evidence>
<dbReference type="SUPFAM" id="SSF116726">
    <property type="entry name" value="TrkA C-terminal domain-like"/>
    <property type="match status" value="1"/>
</dbReference>
<dbReference type="Gene3D" id="3.40.50.720">
    <property type="entry name" value="NAD(P)-binding Rossmann-like Domain"/>
    <property type="match status" value="1"/>
</dbReference>
<keyword evidence="4" id="KW-0630">Potassium</keyword>
<dbReference type="OrthoDB" id="9775180at2"/>
<dbReference type="Proteomes" id="UP000000323">
    <property type="component" value="Chromosome 1"/>
</dbReference>
<protein>
    <recommendedName>
        <fullName evidence="1">Trk system potassium uptake protein TrkA</fullName>
    </recommendedName>
</protein>
<dbReference type="SUPFAM" id="SSF51735">
    <property type="entry name" value="NAD(P)-binding Rossmann-fold domains"/>
    <property type="match status" value="1"/>
</dbReference>
<dbReference type="AlphaFoldDB" id="D1CFL7"/>
<dbReference type="PANTHER" id="PTHR43833">
    <property type="entry name" value="POTASSIUM CHANNEL PROTEIN 2-RELATED-RELATED"/>
    <property type="match status" value="1"/>
</dbReference>
<keyword evidence="3" id="KW-0633">Potassium transport</keyword>
<evidence type="ECO:0000256" key="5">
    <source>
        <dbReference type="ARBA" id="ARBA00023027"/>
    </source>
</evidence>
<keyword evidence="5" id="KW-0520">NAD</keyword>
<dbReference type="STRING" id="525904.Tter_0806"/>
<keyword evidence="10" id="KW-1185">Reference proteome</keyword>
<keyword evidence="2" id="KW-0813">Transport</keyword>
<dbReference type="InterPro" id="IPR036721">
    <property type="entry name" value="RCK_C_sf"/>
</dbReference>
<dbReference type="KEGG" id="ttr:Tter_0806"/>
<accession>D1CFL7</accession>
<gene>
    <name evidence="9" type="ordered locus">Tter_0806</name>
</gene>
<evidence type="ECO:0000256" key="2">
    <source>
        <dbReference type="ARBA" id="ARBA00022448"/>
    </source>
</evidence>
<feature type="domain" description="RCK C-terminal" evidence="8">
    <location>
        <begin position="137"/>
        <end position="218"/>
    </location>
</feature>
<dbReference type="PANTHER" id="PTHR43833:SF5">
    <property type="entry name" value="TRK SYSTEM POTASSIUM UPTAKE PROTEIN TRKA"/>
    <property type="match status" value="1"/>
</dbReference>